<evidence type="ECO:0000256" key="4">
    <source>
        <dbReference type="ARBA" id="ARBA00022679"/>
    </source>
</evidence>
<evidence type="ECO:0000313" key="10">
    <source>
        <dbReference type="EMBL" id="PIV00947.1"/>
    </source>
</evidence>
<feature type="transmembrane region" description="Helical" evidence="8">
    <location>
        <begin position="387"/>
        <end position="409"/>
    </location>
</feature>
<keyword evidence="4" id="KW-0808">Transferase</keyword>
<feature type="transmembrane region" description="Helical" evidence="8">
    <location>
        <begin position="212"/>
        <end position="231"/>
    </location>
</feature>
<comment type="subcellular location">
    <subcellularLocation>
        <location evidence="1">Cell membrane</location>
        <topology evidence="1">Multi-pass membrane protein</topology>
    </subcellularLocation>
</comment>
<feature type="transmembrane region" description="Helical" evidence="8">
    <location>
        <begin position="145"/>
        <end position="163"/>
    </location>
</feature>
<dbReference type="PANTHER" id="PTHR33908">
    <property type="entry name" value="MANNOSYLTRANSFERASE YKCB-RELATED"/>
    <property type="match status" value="1"/>
</dbReference>
<feature type="transmembrane region" description="Helical" evidence="8">
    <location>
        <begin position="329"/>
        <end position="345"/>
    </location>
</feature>
<dbReference type="GO" id="GO:0009103">
    <property type="term" value="P:lipopolysaccharide biosynthetic process"/>
    <property type="evidence" value="ECO:0007669"/>
    <property type="project" value="UniProtKB-ARBA"/>
</dbReference>
<feature type="transmembrane region" description="Helical" evidence="8">
    <location>
        <begin position="74"/>
        <end position="93"/>
    </location>
</feature>
<reference evidence="11" key="1">
    <citation type="submission" date="2017-09" db="EMBL/GenBank/DDBJ databases">
        <title>Depth-based differentiation of microbial function through sediment-hosted aquifers and enrichment of novel symbionts in the deep terrestrial subsurface.</title>
        <authorList>
            <person name="Probst A.J."/>
            <person name="Ladd B."/>
            <person name="Jarett J.K."/>
            <person name="Geller-Mcgrath D.E."/>
            <person name="Sieber C.M.K."/>
            <person name="Emerson J.B."/>
            <person name="Anantharaman K."/>
            <person name="Thomas B.C."/>
            <person name="Malmstrom R."/>
            <person name="Stieglmeier M."/>
            <person name="Klingl A."/>
            <person name="Woyke T."/>
            <person name="Ryan C.M."/>
            <person name="Banfield J.F."/>
        </authorList>
    </citation>
    <scope>NUCLEOTIDE SEQUENCE [LARGE SCALE GENOMIC DNA]</scope>
</reference>
<evidence type="ECO:0000259" key="9">
    <source>
        <dbReference type="Pfam" id="PF13231"/>
    </source>
</evidence>
<evidence type="ECO:0000256" key="7">
    <source>
        <dbReference type="ARBA" id="ARBA00023136"/>
    </source>
</evidence>
<keyword evidence="2" id="KW-1003">Cell membrane</keyword>
<evidence type="ECO:0000256" key="8">
    <source>
        <dbReference type="SAM" id="Phobius"/>
    </source>
</evidence>
<sequence length="537" mass="62929">MKKISKTNLLLIAVLIFSFLIRFWRLDSNPTGFFCDEALMGIDALSILKTGKDHHGEFFPLFFKGFNYDNTSPYQVYLTVPFVGLFGLNERAVRLTPIFWSTIELLIFYLVLTHFIPKSFALLGTLLLSLSPWHFHISRLNMGDYYSWTFLTLTSYLFFIKAFKERRMGYFALSALFFGLTTYSYTPSRLITPIVFGLTILLLFFKKYFKVAFLMIFLYVIVLIPFIHFHLTDPHSLQRIKDTMGIDIENQPVQNQLHTARLNHFWKKYFLHYSDTFLFQKGDTDFPGQFIRRHSIAGLGLLYPYQKILIIVGIVWSIIEIIKKKKIELTFVFFLLFLFPIADSLTNDGTPFATRSYLGVLPFHILIAFGLWSIFQILSKLSTSYKYWAKMIFVFSLVIAIFLSALNLLQRFRENPRTTSDFWGWQYGSREIMKYFLSIKDQYDDLYMSGEFNSGEIFLKFYDPKSTCQEKCKMGDLWRDPQIYNSSRRQLFSLSPEYLNNSGFKNRFLVEKTLNYPNGKVAFLIGKIVPIGKVDTK</sequence>
<feature type="domain" description="Glycosyltransferase RgtA/B/C/D-like" evidence="9">
    <location>
        <begin position="73"/>
        <end position="227"/>
    </location>
</feature>
<keyword evidence="7 8" id="KW-0472">Membrane</keyword>
<evidence type="ECO:0000256" key="3">
    <source>
        <dbReference type="ARBA" id="ARBA00022676"/>
    </source>
</evidence>
<keyword evidence="6 8" id="KW-1133">Transmembrane helix</keyword>
<comment type="caution">
    <text evidence="10">The sequence shown here is derived from an EMBL/GenBank/DDBJ whole genome shotgun (WGS) entry which is preliminary data.</text>
</comment>
<evidence type="ECO:0000256" key="6">
    <source>
        <dbReference type="ARBA" id="ARBA00022989"/>
    </source>
</evidence>
<dbReference type="EMBL" id="PEVD01000040">
    <property type="protein sequence ID" value="PIV00947.1"/>
    <property type="molecule type" value="Genomic_DNA"/>
</dbReference>
<dbReference type="InterPro" id="IPR038731">
    <property type="entry name" value="RgtA/B/C-like"/>
</dbReference>
<evidence type="ECO:0000256" key="2">
    <source>
        <dbReference type="ARBA" id="ARBA00022475"/>
    </source>
</evidence>
<feature type="transmembrane region" description="Helical" evidence="8">
    <location>
        <begin position="105"/>
        <end position="133"/>
    </location>
</feature>
<keyword evidence="3" id="KW-0328">Glycosyltransferase</keyword>
<keyword evidence="5 8" id="KW-0812">Transmembrane</keyword>
<evidence type="ECO:0000256" key="1">
    <source>
        <dbReference type="ARBA" id="ARBA00004651"/>
    </source>
</evidence>
<feature type="transmembrane region" description="Helical" evidence="8">
    <location>
        <begin position="357"/>
        <end position="375"/>
    </location>
</feature>
<evidence type="ECO:0000256" key="5">
    <source>
        <dbReference type="ARBA" id="ARBA00022692"/>
    </source>
</evidence>
<dbReference type="Pfam" id="PF13231">
    <property type="entry name" value="PMT_2"/>
    <property type="match status" value="1"/>
</dbReference>
<feature type="transmembrane region" description="Helical" evidence="8">
    <location>
        <begin position="302"/>
        <end position="322"/>
    </location>
</feature>
<feature type="transmembrane region" description="Helical" evidence="8">
    <location>
        <begin position="7"/>
        <end position="24"/>
    </location>
</feature>
<dbReference type="PANTHER" id="PTHR33908:SF11">
    <property type="entry name" value="MEMBRANE PROTEIN"/>
    <property type="match status" value="1"/>
</dbReference>
<dbReference type="Proteomes" id="UP000230399">
    <property type="component" value="Unassembled WGS sequence"/>
</dbReference>
<name>A0A2M7BCX1_9BACT</name>
<accession>A0A2M7BCX1</accession>
<dbReference type="AlphaFoldDB" id="A0A2M7BCX1"/>
<organism evidence="10 11">
    <name type="scientific">Candidatus Shapirobacteria bacterium CG03_land_8_20_14_0_80_40_19</name>
    <dbReference type="NCBI Taxonomy" id="1974880"/>
    <lineage>
        <taxon>Bacteria</taxon>
        <taxon>Candidatus Shapironibacteriota</taxon>
    </lineage>
</organism>
<dbReference type="InterPro" id="IPR050297">
    <property type="entry name" value="LipidA_mod_glycosyltrf_83"/>
</dbReference>
<feature type="transmembrane region" description="Helical" evidence="8">
    <location>
        <begin position="168"/>
        <end position="184"/>
    </location>
</feature>
<protein>
    <recommendedName>
        <fullName evidence="9">Glycosyltransferase RgtA/B/C/D-like domain-containing protein</fullName>
    </recommendedName>
</protein>
<dbReference type="GO" id="GO:0005886">
    <property type="term" value="C:plasma membrane"/>
    <property type="evidence" value="ECO:0007669"/>
    <property type="project" value="UniProtKB-SubCell"/>
</dbReference>
<proteinExistence type="predicted"/>
<dbReference type="GO" id="GO:0016763">
    <property type="term" value="F:pentosyltransferase activity"/>
    <property type="evidence" value="ECO:0007669"/>
    <property type="project" value="TreeGrafter"/>
</dbReference>
<evidence type="ECO:0000313" key="11">
    <source>
        <dbReference type="Proteomes" id="UP000230399"/>
    </source>
</evidence>
<gene>
    <name evidence="10" type="ORF">COS55_02670</name>
</gene>